<gene>
    <name evidence="1" type="ordered locus">ZPR_3972</name>
</gene>
<accession>D5B9G2</accession>
<name>D5B9G2_ZUNPS</name>
<dbReference type="AlphaFoldDB" id="D5B9G2"/>
<dbReference type="STRING" id="655815.ZPR_3972"/>
<keyword evidence="2" id="KW-1185">Reference proteome</keyword>
<dbReference type="HOGENOM" id="CLU_3067875_0_0_10"/>
<sequence>MIFTLIFLSDSSFAAIWAILLRAPLVVEYMLDPTFAAVATVDDVNSIVSPFLI</sequence>
<organism evidence="1 2">
    <name type="scientific">Zunongwangia profunda (strain DSM 18752 / CCTCC AB 206139 / SM-A87)</name>
    <name type="common">Wangia profunda</name>
    <dbReference type="NCBI Taxonomy" id="655815"/>
    <lineage>
        <taxon>Bacteria</taxon>
        <taxon>Pseudomonadati</taxon>
        <taxon>Bacteroidota</taxon>
        <taxon>Flavobacteriia</taxon>
        <taxon>Flavobacteriales</taxon>
        <taxon>Flavobacteriaceae</taxon>
        <taxon>Zunongwangia</taxon>
    </lineage>
</organism>
<dbReference type="KEGG" id="zpr:ZPR_3972"/>
<evidence type="ECO:0000313" key="1">
    <source>
        <dbReference type="EMBL" id="ADF54275.1"/>
    </source>
</evidence>
<dbReference type="EMBL" id="CP001650">
    <property type="protein sequence ID" value="ADF54275.1"/>
    <property type="molecule type" value="Genomic_DNA"/>
</dbReference>
<reference evidence="1 2" key="1">
    <citation type="journal article" date="2010" name="BMC Genomics">
        <title>The complete genome of Zunongwangia profunda SM-A87 reveals its adaptation to the deep-sea environment and ecological role in sedimentary organic nitrogen degradation.</title>
        <authorList>
            <person name="Qin Q.L."/>
            <person name="Zhang X.Y."/>
            <person name="Wang X.M."/>
            <person name="Liu G.M."/>
            <person name="Chen X.L."/>
            <person name="Xie B.B."/>
            <person name="Dang H.Y."/>
            <person name="Zhou B.C."/>
            <person name="Yu J."/>
            <person name="Zhang Y.Z."/>
        </authorList>
    </citation>
    <scope>NUCLEOTIDE SEQUENCE [LARGE SCALE GENOMIC DNA]</scope>
    <source>
        <strain evidence="2">DSM 18752 / CCTCC AB 206139 / SM-A87</strain>
    </source>
</reference>
<evidence type="ECO:0000313" key="2">
    <source>
        <dbReference type="Proteomes" id="UP000001654"/>
    </source>
</evidence>
<proteinExistence type="predicted"/>
<dbReference type="Proteomes" id="UP000001654">
    <property type="component" value="Chromosome"/>
</dbReference>
<protein>
    <submittedName>
        <fullName evidence="1">Uncharacterized protein</fullName>
    </submittedName>
</protein>